<dbReference type="Proteomes" id="UP000805193">
    <property type="component" value="Unassembled WGS sequence"/>
</dbReference>
<comment type="caution">
    <text evidence="1">The sequence shown here is derived from an EMBL/GenBank/DDBJ whole genome shotgun (WGS) entry which is preliminary data.</text>
</comment>
<protein>
    <submittedName>
        <fullName evidence="1">Uncharacterized protein</fullName>
    </submittedName>
</protein>
<evidence type="ECO:0000313" key="1">
    <source>
        <dbReference type="EMBL" id="KAG0409894.1"/>
    </source>
</evidence>
<organism evidence="1 2">
    <name type="scientific">Ixodes persulcatus</name>
    <name type="common">Taiga tick</name>
    <dbReference type="NCBI Taxonomy" id="34615"/>
    <lineage>
        <taxon>Eukaryota</taxon>
        <taxon>Metazoa</taxon>
        <taxon>Ecdysozoa</taxon>
        <taxon>Arthropoda</taxon>
        <taxon>Chelicerata</taxon>
        <taxon>Arachnida</taxon>
        <taxon>Acari</taxon>
        <taxon>Parasitiformes</taxon>
        <taxon>Ixodida</taxon>
        <taxon>Ixodoidea</taxon>
        <taxon>Ixodidae</taxon>
        <taxon>Ixodinae</taxon>
        <taxon>Ixodes</taxon>
    </lineage>
</organism>
<keyword evidence="2" id="KW-1185">Reference proteome</keyword>
<dbReference type="EMBL" id="JABSTQ010011581">
    <property type="protein sequence ID" value="KAG0409894.1"/>
    <property type="molecule type" value="Genomic_DNA"/>
</dbReference>
<accession>A0AC60NRY6</accession>
<evidence type="ECO:0000313" key="2">
    <source>
        <dbReference type="Proteomes" id="UP000805193"/>
    </source>
</evidence>
<reference evidence="1 2" key="1">
    <citation type="journal article" date="2020" name="Cell">
        <title>Large-Scale Comparative Analyses of Tick Genomes Elucidate Their Genetic Diversity and Vector Capacities.</title>
        <authorList>
            <consortium name="Tick Genome and Microbiome Consortium (TIGMIC)"/>
            <person name="Jia N."/>
            <person name="Wang J."/>
            <person name="Shi W."/>
            <person name="Du L."/>
            <person name="Sun Y."/>
            <person name="Zhan W."/>
            <person name="Jiang J.F."/>
            <person name="Wang Q."/>
            <person name="Zhang B."/>
            <person name="Ji P."/>
            <person name="Bell-Sakyi L."/>
            <person name="Cui X.M."/>
            <person name="Yuan T.T."/>
            <person name="Jiang B.G."/>
            <person name="Yang W.F."/>
            <person name="Lam T.T."/>
            <person name="Chang Q.C."/>
            <person name="Ding S.J."/>
            <person name="Wang X.J."/>
            <person name="Zhu J.G."/>
            <person name="Ruan X.D."/>
            <person name="Zhao L."/>
            <person name="Wei J.T."/>
            <person name="Ye R.Z."/>
            <person name="Que T.C."/>
            <person name="Du C.H."/>
            <person name="Zhou Y.H."/>
            <person name="Cheng J.X."/>
            <person name="Dai P.F."/>
            <person name="Guo W.B."/>
            <person name="Han X.H."/>
            <person name="Huang E.J."/>
            <person name="Li L.F."/>
            <person name="Wei W."/>
            <person name="Gao Y.C."/>
            <person name="Liu J.Z."/>
            <person name="Shao H.Z."/>
            <person name="Wang X."/>
            <person name="Wang C.C."/>
            <person name="Yang T.C."/>
            <person name="Huo Q.B."/>
            <person name="Li W."/>
            <person name="Chen H.Y."/>
            <person name="Chen S.E."/>
            <person name="Zhou L.G."/>
            <person name="Ni X.B."/>
            <person name="Tian J.H."/>
            <person name="Sheng Y."/>
            <person name="Liu T."/>
            <person name="Pan Y.S."/>
            <person name="Xia L.Y."/>
            <person name="Li J."/>
            <person name="Zhao F."/>
            <person name="Cao W.C."/>
        </authorList>
    </citation>
    <scope>NUCLEOTIDE SEQUENCE [LARGE SCALE GENOMIC DNA]</scope>
    <source>
        <strain evidence="1">Iper-2018</strain>
    </source>
</reference>
<sequence>ILLLGSALLTAVSECYELIPIASSTFAEASVLRNIAANAALVVSLLTVAILSWCRLLRVLGSSGFAFALLGLLAVATALDAVLLDHQVSAQAQSVVIEAVSNSRIILTLAVAVLLSGGFLAAGIQDTVLKRPSNSRDETAGRAQWRSEAVRRLGRLNKNVRRRLDFLAALLRVLWMDTFRMTLSTMAYFACLFVKVPLLEAAVSTGHVLSMLGVDCFQLSMSVYMFPYPVGGLLCMPVLLYLLVQRAGTKVTLCCTAYLLCVFLVSIPASRIQNALWGPKEVSFSA</sequence>
<name>A0AC60NRY6_IXOPE</name>
<proteinExistence type="predicted"/>
<feature type="non-terminal residue" evidence="1">
    <location>
        <position position="1"/>
    </location>
</feature>
<gene>
    <name evidence="1" type="ORF">HPB47_013002</name>
</gene>